<sequence length="78" mass="8413">MRPAGVGKSSDAYEVSHQLARRDVPHALSDSDESDRVRQSDPASMIRIDTSDQDVTAVALRVIDLWPSGFVSALTDGS</sequence>
<comment type="caution">
    <text evidence="2">The sequence shown here is derived from an EMBL/GenBank/DDBJ whole genome shotgun (WGS) entry which is preliminary data.</text>
</comment>
<keyword evidence="3" id="KW-1185">Reference proteome</keyword>
<evidence type="ECO:0008006" key="4">
    <source>
        <dbReference type="Google" id="ProtNLM"/>
    </source>
</evidence>
<evidence type="ECO:0000313" key="3">
    <source>
        <dbReference type="Proteomes" id="UP001501231"/>
    </source>
</evidence>
<dbReference type="Proteomes" id="UP001501231">
    <property type="component" value="Unassembled WGS sequence"/>
</dbReference>
<reference evidence="3" key="1">
    <citation type="journal article" date="2019" name="Int. J. Syst. Evol. Microbiol.">
        <title>The Global Catalogue of Microorganisms (GCM) 10K type strain sequencing project: providing services to taxonomists for standard genome sequencing and annotation.</title>
        <authorList>
            <consortium name="The Broad Institute Genomics Platform"/>
            <consortium name="The Broad Institute Genome Sequencing Center for Infectious Disease"/>
            <person name="Wu L."/>
            <person name="Ma J."/>
        </authorList>
    </citation>
    <scope>NUCLEOTIDE SEQUENCE [LARGE SCALE GENOMIC DNA]</scope>
    <source>
        <strain evidence="3">JCM 3325</strain>
    </source>
</reference>
<organism evidence="2 3">
    <name type="scientific">Actinomadura vinacea</name>
    <dbReference type="NCBI Taxonomy" id="115336"/>
    <lineage>
        <taxon>Bacteria</taxon>
        <taxon>Bacillati</taxon>
        <taxon>Actinomycetota</taxon>
        <taxon>Actinomycetes</taxon>
        <taxon>Streptosporangiales</taxon>
        <taxon>Thermomonosporaceae</taxon>
        <taxon>Actinomadura</taxon>
    </lineage>
</organism>
<dbReference type="EMBL" id="BAAARW010000044">
    <property type="protein sequence ID" value="GAA2456111.1"/>
    <property type="molecule type" value="Genomic_DNA"/>
</dbReference>
<protein>
    <recommendedName>
        <fullName evidence="4">DUF397 domain-containing protein</fullName>
    </recommendedName>
</protein>
<name>A0ABP5XHF3_9ACTN</name>
<gene>
    <name evidence="2" type="ORF">GCM10010191_89290</name>
</gene>
<proteinExistence type="predicted"/>
<evidence type="ECO:0000313" key="2">
    <source>
        <dbReference type="EMBL" id="GAA2456111.1"/>
    </source>
</evidence>
<accession>A0ABP5XHF3</accession>
<evidence type="ECO:0000256" key="1">
    <source>
        <dbReference type="SAM" id="MobiDB-lite"/>
    </source>
</evidence>
<feature type="region of interest" description="Disordered" evidence="1">
    <location>
        <begin position="1"/>
        <end position="46"/>
    </location>
</feature>